<dbReference type="Proteomes" id="UP000092555">
    <property type="component" value="Unassembled WGS sequence"/>
</dbReference>
<organism evidence="2 3">
    <name type="scientific">Metschnikowia bicuspidata var. bicuspidata NRRL YB-4993</name>
    <dbReference type="NCBI Taxonomy" id="869754"/>
    <lineage>
        <taxon>Eukaryota</taxon>
        <taxon>Fungi</taxon>
        <taxon>Dikarya</taxon>
        <taxon>Ascomycota</taxon>
        <taxon>Saccharomycotina</taxon>
        <taxon>Pichiomycetes</taxon>
        <taxon>Metschnikowiaceae</taxon>
        <taxon>Metschnikowia</taxon>
    </lineage>
</organism>
<dbReference type="GeneID" id="30027028"/>
<name>A0A1A0HJ47_9ASCO</name>
<dbReference type="EMBL" id="LXTC01000001">
    <property type="protein sequence ID" value="OBA24040.1"/>
    <property type="molecule type" value="Genomic_DNA"/>
</dbReference>
<keyword evidence="1" id="KW-1133">Transmembrane helix</keyword>
<protein>
    <submittedName>
        <fullName evidence="2">Uncharacterized protein</fullName>
    </submittedName>
</protein>
<keyword evidence="1" id="KW-0812">Transmembrane</keyword>
<keyword evidence="3" id="KW-1185">Reference proteome</keyword>
<evidence type="ECO:0000313" key="3">
    <source>
        <dbReference type="Proteomes" id="UP000092555"/>
    </source>
</evidence>
<proteinExistence type="predicted"/>
<reference evidence="2 3" key="1">
    <citation type="submission" date="2016-05" db="EMBL/GenBank/DDBJ databases">
        <title>Comparative genomics of biotechnologically important yeasts.</title>
        <authorList>
            <consortium name="DOE Joint Genome Institute"/>
            <person name="Riley R."/>
            <person name="Haridas S."/>
            <person name="Wolfe K.H."/>
            <person name="Lopes M.R."/>
            <person name="Hittinger C.T."/>
            <person name="Goker M."/>
            <person name="Salamov A."/>
            <person name="Wisecaver J."/>
            <person name="Long T.M."/>
            <person name="Aerts A.L."/>
            <person name="Barry K."/>
            <person name="Choi C."/>
            <person name="Clum A."/>
            <person name="Coughlan A.Y."/>
            <person name="Deshpande S."/>
            <person name="Douglass A.P."/>
            <person name="Hanson S.J."/>
            <person name="Klenk H.-P."/>
            <person name="LaButti K."/>
            <person name="Lapidus A."/>
            <person name="Lindquist E."/>
            <person name="Lipzen A."/>
            <person name="Meier-kolthoff J.P."/>
            <person name="Ohm R.A."/>
            <person name="Otillar R.P."/>
            <person name="Pangilinan J."/>
            <person name="Peng Y."/>
            <person name="Rokas A."/>
            <person name="Rosa C.A."/>
            <person name="Scheuner C."/>
            <person name="Sibirny A.A."/>
            <person name="Slot J.C."/>
            <person name="Stielow J.B."/>
            <person name="Sun H."/>
            <person name="Kurtzman C.P."/>
            <person name="Blackwell M."/>
            <person name="Grigoriev I.V."/>
            <person name="Jeffries T.W."/>
        </authorList>
    </citation>
    <scope>NUCLEOTIDE SEQUENCE [LARGE SCALE GENOMIC DNA]</scope>
    <source>
        <strain evidence="2 3">NRRL YB-4993</strain>
    </source>
</reference>
<accession>A0A1A0HJ47</accession>
<evidence type="ECO:0000313" key="2">
    <source>
        <dbReference type="EMBL" id="OBA24040.1"/>
    </source>
</evidence>
<gene>
    <name evidence="2" type="ORF">METBIDRAFT_116683</name>
</gene>
<dbReference type="RefSeq" id="XP_018714521.1">
    <property type="nucleotide sequence ID" value="XM_018854052.1"/>
</dbReference>
<dbReference type="AlphaFoldDB" id="A0A1A0HJ47"/>
<keyword evidence="1" id="KW-0472">Membrane</keyword>
<comment type="caution">
    <text evidence="2">The sequence shown here is derived from an EMBL/GenBank/DDBJ whole genome shotgun (WGS) entry which is preliminary data.</text>
</comment>
<sequence>MKLDPYRSVFYAMFTLTSYLSFLYLKAASLSVTRQSLFSGRCLNSSSFQPIVLVKQAKTEFGMLIICKVWPIDTNKSVGRKVGG</sequence>
<evidence type="ECO:0000256" key="1">
    <source>
        <dbReference type="SAM" id="Phobius"/>
    </source>
</evidence>
<feature type="transmembrane region" description="Helical" evidence="1">
    <location>
        <begin position="6"/>
        <end position="25"/>
    </location>
</feature>